<organism evidence="2 3">
    <name type="scientific">Methylobrevis pamukkalensis</name>
    <dbReference type="NCBI Taxonomy" id="1439726"/>
    <lineage>
        <taxon>Bacteria</taxon>
        <taxon>Pseudomonadati</taxon>
        <taxon>Pseudomonadota</taxon>
        <taxon>Alphaproteobacteria</taxon>
        <taxon>Hyphomicrobiales</taxon>
        <taxon>Pleomorphomonadaceae</taxon>
        <taxon>Methylobrevis</taxon>
    </lineage>
</organism>
<keyword evidence="2" id="KW-0830">Ubiquinone</keyword>
<proteinExistence type="predicted"/>
<dbReference type="GO" id="GO:0032259">
    <property type="term" value="P:methylation"/>
    <property type="evidence" value="ECO:0007669"/>
    <property type="project" value="UniProtKB-KW"/>
</dbReference>
<dbReference type="Proteomes" id="UP000094622">
    <property type="component" value="Unassembled WGS sequence"/>
</dbReference>
<dbReference type="GO" id="GO:0102208">
    <property type="term" value="F:2-polyprenyl-6-hydroxyphenol methylase activity"/>
    <property type="evidence" value="ECO:0007669"/>
    <property type="project" value="UniProtKB-EC"/>
</dbReference>
<dbReference type="Gene3D" id="3.40.50.150">
    <property type="entry name" value="Vaccinia Virus protein VP39"/>
    <property type="match status" value="1"/>
</dbReference>
<dbReference type="SUPFAM" id="SSF53335">
    <property type="entry name" value="S-adenosyl-L-methionine-dependent methyltransferases"/>
    <property type="match status" value="1"/>
</dbReference>
<keyword evidence="3" id="KW-1185">Reference proteome</keyword>
<keyword evidence="2" id="KW-0489">Methyltransferase</keyword>
<dbReference type="RefSeq" id="WP_069306026.1">
    <property type="nucleotide sequence ID" value="NZ_MCRJ01000016.1"/>
</dbReference>
<evidence type="ECO:0000313" key="3">
    <source>
        <dbReference type="Proteomes" id="UP000094622"/>
    </source>
</evidence>
<protein>
    <submittedName>
        <fullName evidence="2">Ubiquinone biosynthesis O-methyltransferase</fullName>
        <ecNumber evidence="2">2.1.1.222</ecNumber>
    </submittedName>
</protein>
<dbReference type="EMBL" id="MCRJ01000016">
    <property type="protein sequence ID" value="ODN71650.1"/>
    <property type="molecule type" value="Genomic_DNA"/>
</dbReference>
<dbReference type="Pfam" id="PF13649">
    <property type="entry name" value="Methyltransf_25"/>
    <property type="match status" value="1"/>
</dbReference>
<keyword evidence="2" id="KW-0808">Transferase</keyword>
<gene>
    <name evidence="2" type="primary">ubiG_1</name>
    <name evidence="2" type="ORF">A6302_00987</name>
</gene>
<evidence type="ECO:0000313" key="2">
    <source>
        <dbReference type="EMBL" id="ODN71650.1"/>
    </source>
</evidence>
<sequence length="280" mass="31516">MTSATTDAPAEWLEINRANWDERVSWHLDAPSYDLGALRAGQGRLYPIEQREIGDVRGKRILHLQCHFGRDSLALAQQGAEVVGLDFSPAAVEVGNRLAAELGLAGRARFVEANVYDAPKILDRGPGFDIVFVTWGSLCWLPDLARWAAVVAHFLRPGGHLYLADAHPAAMVLEDLDPKGGQEPVLYLPYFIEGAIIEDDPTDYANKKARLKHSRTHEWMHTLAEILTSIARARLRLEWFNEHPEIPWRMFADLVETDEGLYRWPAEQWMPLAFSLKASA</sequence>
<dbReference type="AlphaFoldDB" id="A0A1E3H5R5"/>
<accession>A0A1E3H5R5</accession>
<dbReference type="InterPro" id="IPR029063">
    <property type="entry name" value="SAM-dependent_MTases_sf"/>
</dbReference>
<dbReference type="CDD" id="cd02440">
    <property type="entry name" value="AdoMet_MTases"/>
    <property type="match status" value="1"/>
</dbReference>
<dbReference type="EC" id="2.1.1.222" evidence="2"/>
<name>A0A1E3H5R5_9HYPH</name>
<feature type="domain" description="Methyltransferase" evidence="1">
    <location>
        <begin position="61"/>
        <end position="159"/>
    </location>
</feature>
<reference evidence="2 3" key="1">
    <citation type="submission" date="2016-07" db="EMBL/GenBank/DDBJ databases">
        <title>Draft Genome Sequence of Methylobrevis pamukkalensis PK2.</title>
        <authorList>
            <person name="Vasilenko O.V."/>
            <person name="Doronina N.V."/>
            <person name="Shmareva M.N."/>
            <person name="Tarlachkov S.V."/>
            <person name="Mustakhimov I."/>
            <person name="Trotsenko Y.A."/>
        </authorList>
    </citation>
    <scope>NUCLEOTIDE SEQUENCE [LARGE SCALE GENOMIC DNA]</scope>
    <source>
        <strain evidence="2 3">PK2</strain>
    </source>
</reference>
<comment type="caution">
    <text evidence="2">The sequence shown here is derived from an EMBL/GenBank/DDBJ whole genome shotgun (WGS) entry which is preliminary data.</text>
</comment>
<evidence type="ECO:0000259" key="1">
    <source>
        <dbReference type="Pfam" id="PF13649"/>
    </source>
</evidence>
<dbReference type="PATRIC" id="fig|1439726.3.peg.1029"/>
<dbReference type="InterPro" id="IPR041698">
    <property type="entry name" value="Methyltransf_25"/>
</dbReference>